<reference evidence="6 8" key="2">
    <citation type="submission" date="2018-03" db="EMBL/GenBank/DDBJ databases">
        <authorList>
            <person name="Fogelqvist J."/>
        </authorList>
    </citation>
    <scope>NUCLEOTIDE SEQUENCE [LARGE SCALE GENOMIC DNA]</scope>
</reference>
<dbReference type="EMBL" id="OVEO01000016">
    <property type="protein sequence ID" value="SPR01056.1"/>
    <property type="molecule type" value="Genomic_DNA"/>
</dbReference>
<evidence type="ECO:0000313" key="5">
    <source>
        <dbReference type="EMBL" id="CEO97077.1"/>
    </source>
</evidence>
<keyword evidence="3" id="KW-1015">Disulfide bond</keyword>
<geneLocation type="mitochondrion" evidence="6"/>
<accession>A0A0G4IPE2</accession>
<evidence type="ECO:0000313" key="6">
    <source>
        <dbReference type="EMBL" id="SPR01056.1"/>
    </source>
</evidence>
<dbReference type="STRING" id="37360.A0A0G4IPE2"/>
<reference evidence="5 7" key="1">
    <citation type="submission" date="2015-02" db="EMBL/GenBank/DDBJ databases">
        <authorList>
            <person name="Chooi Y.-H."/>
        </authorList>
    </citation>
    <scope>NUCLEOTIDE SEQUENCE [LARGE SCALE GENOMIC DNA]</scope>
    <source>
        <strain evidence="5">E3</strain>
    </source>
</reference>
<evidence type="ECO:0000256" key="2">
    <source>
        <dbReference type="ARBA" id="ARBA00022490"/>
    </source>
</evidence>
<evidence type="ECO:0000313" key="7">
    <source>
        <dbReference type="Proteomes" id="UP000039324"/>
    </source>
</evidence>
<proteinExistence type="inferred from homology"/>
<keyword evidence="2" id="KW-0963">Cytoplasm</keyword>
<evidence type="ECO:0000256" key="3">
    <source>
        <dbReference type="ARBA" id="ARBA00023157"/>
    </source>
</evidence>
<keyword evidence="6" id="KW-0496">Mitochondrion</keyword>
<dbReference type="AlphaFoldDB" id="A0A0G4IPE2"/>
<dbReference type="PROSITE" id="PS51808">
    <property type="entry name" value="CHCH"/>
    <property type="match status" value="1"/>
</dbReference>
<evidence type="ECO:0008006" key="9">
    <source>
        <dbReference type="Google" id="ProtNLM"/>
    </source>
</evidence>
<dbReference type="Proteomes" id="UP000039324">
    <property type="component" value="Unassembled WGS sequence"/>
</dbReference>
<dbReference type="GO" id="GO:0033617">
    <property type="term" value="P:mitochondrial respiratory chain complex IV assembly"/>
    <property type="evidence" value="ECO:0007669"/>
    <property type="project" value="TreeGrafter"/>
</dbReference>
<dbReference type="GO" id="GO:0005758">
    <property type="term" value="C:mitochondrial intermembrane space"/>
    <property type="evidence" value="ECO:0007669"/>
    <property type="project" value="TreeGrafter"/>
</dbReference>
<sequence length="135" mass="14855">MAKLESSFTDTLPTAFGFVLTDIDLNALRYTHDEPDSECHSSQRIKGASFGQMVLQSRALPATPPEKGSFPLDHDGVCRAAMRVYMKCLRAHEGSSGSCKGLARDYLQCRIDHALMAPEDLTQLGFDNDHPPSIK</sequence>
<name>A0A0G4IPE2_PLABS</name>
<keyword evidence="7" id="KW-1185">Reference proteome</keyword>
<gene>
    <name evidence="5" type="ORF">PBRA_005681</name>
    <name evidence="6" type="ORF">PLBR_LOCUS8271</name>
</gene>
<evidence type="ECO:0000313" key="8">
    <source>
        <dbReference type="Proteomes" id="UP000290189"/>
    </source>
</evidence>
<dbReference type="EMBL" id="CDSF01000078">
    <property type="protein sequence ID" value="CEO97077.1"/>
    <property type="molecule type" value="Genomic_DNA"/>
</dbReference>
<evidence type="ECO:0000256" key="4">
    <source>
        <dbReference type="ARBA" id="ARBA00038223"/>
    </source>
</evidence>
<dbReference type="InterPro" id="IPR051383">
    <property type="entry name" value="COX19"/>
</dbReference>
<evidence type="ECO:0000256" key="1">
    <source>
        <dbReference type="ARBA" id="ARBA00004496"/>
    </source>
</evidence>
<comment type="subcellular location">
    <subcellularLocation>
        <location evidence="1">Cytoplasm</location>
    </subcellularLocation>
</comment>
<comment type="similarity">
    <text evidence="4">Belongs to the COX19 family.</text>
</comment>
<organism evidence="5 7">
    <name type="scientific">Plasmodiophora brassicae</name>
    <name type="common">Clubroot disease agent</name>
    <dbReference type="NCBI Taxonomy" id="37360"/>
    <lineage>
        <taxon>Eukaryota</taxon>
        <taxon>Sar</taxon>
        <taxon>Rhizaria</taxon>
        <taxon>Endomyxa</taxon>
        <taxon>Phytomyxea</taxon>
        <taxon>Plasmodiophorida</taxon>
        <taxon>Plasmodiophoridae</taxon>
        <taxon>Plasmodiophora</taxon>
    </lineage>
</organism>
<dbReference type="PANTHER" id="PTHR21107:SF2">
    <property type="entry name" value="CYTOCHROME C OXIDASE ASSEMBLY PROTEIN COX19"/>
    <property type="match status" value="1"/>
</dbReference>
<dbReference type="OrthoDB" id="268594at2759"/>
<dbReference type="PANTHER" id="PTHR21107">
    <property type="entry name" value="CYTOCHROME C OXIDASE ASSEMBLY PROTEIN COX19"/>
    <property type="match status" value="1"/>
</dbReference>
<protein>
    <recommendedName>
        <fullName evidence="9">CHCH domain-containing protein</fullName>
    </recommendedName>
</protein>
<dbReference type="Proteomes" id="UP000290189">
    <property type="component" value="Unassembled WGS sequence"/>
</dbReference>